<dbReference type="OrthoDB" id="8641865at2"/>
<dbReference type="InterPro" id="IPR012373">
    <property type="entry name" value="Ferrdict_sens_TM"/>
</dbReference>
<dbReference type="EMBL" id="MLJI01000002">
    <property type="protein sequence ID" value="ORM89202.1"/>
    <property type="molecule type" value="Genomic_DNA"/>
</dbReference>
<feature type="domain" description="FecR N-terminal" evidence="2">
    <location>
        <begin position="15"/>
        <end position="56"/>
    </location>
</feature>
<protein>
    <submittedName>
        <fullName evidence="3">Iron dicitrate transport regulator FecR</fullName>
    </submittedName>
</protein>
<gene>
    <name evidence="3" type="ORF">HA50_21355</name>
</gene>
<evidence type="ECO:0000259" key="2">
    <source>
        <dbReference type="Pfam" id="PF16220"/>
    </source>
</evidence>
<dbReference type="Gene3D" id="2.60.120.1440">
    <property type="match status" value="1"/>
</dbReference>
<dbReference type="Pfam" id="PF16220">
    <property type="entry name" value="DUF4880"/>
    <property type="match status" value="1"/>
</dbReference>
<accession>A0A1X1EK52</accession>
<sequence>MSAPLSNAQREALRSASHWYAVLSGERVSPQQELKWQRWVDAHQDHQWAWQQVENLRQQMQGMPGEVASKALRDSQMTRRHVLKGLLLAVGMGAGWQLWRTDYVTGLRADYRTARGEIRQHQLADGSLLTLDTASAANVTFSASERRIDLLTGTLAITTGKDVQQRPLRVYTRQGQLTALGTAFSVQLQDDATLLRVSQHAVAVRLASDSQQSVTVQQGQMLRFSADHFGAISTDAQPEPGWINGWLSVSDRPLGEVITQLARYRQGVLRCDPAAASLRVSGTFPLRDSDQALHALEQTLPIAVHRVTRYWATVQRR</sequence>
<dbReference type="PIRSF" id="PIRSF018266">
    <property type="entry name" value="FecR"/>
    <property type="match status" value="1"/>
</dbReference>
<dbReference type="PANTHER" id="PTHR30273">
    <property type="entry name" value="PERIPLASMIC SIGNAL SENSOR AND SIGMA FACTOR ACTIVATOR FECR-RELATED"/>
    <property type="match status" value="1"/>
</dbReference>
<evidence type="ECO:0000313" key="4">
    <source>
        <dbReference type="Proteomes" id="UP000193749"/>
    </source>
</evidence>
<evidence type="ECO:0000259" key="1">
    <source>
        <dbReference type="Pfam" id="PF04773"/>
    </source>
</evidence>
<proteinExistence type="predicted"/>
<dbReference type="PANTHER" id="PTHR30273:SF2">
    <property type="entry name" value="PROTEIN FECR"/>
    <property type="match status" value="1"/>
</dbReference>
<dbReference type="GO" id="GO:0016989">
    <property type="term" value="F:sigma factor antagonist activity"/>
    <property type="evidence" value="ECO:0007669"/>
    <property type="project" value="TreeGrafter"/>
</dbReference>
<dbReference type="Gene3D" id="3.55.50.30">
    <property type="match status" value="1"/>
</dbReference>
<dbReference type="RefSeq" id="WP_084878909.1">
    <property type="nucleotide sequence ID" value="NZ_JAGGMY010000006.1"/>
</dbReference>
<dbReference type="NCBIfam" id="NF007296">
    <property type="entry name" value="PRK09774.1"/>
    <property type="match status" value="1"/>
</dbReference>
<evidence type="ECO:0000313" key="3">
    <source>
        <dbReference type="EMBL" id="ORM89202.1"/>
    </source>
</evidence>
<organism evidence="3 4">
    <name type="scientific">Pantoea cypripedii</name>
    <name type="common">Pectobacterium cypripedii</name>
    <name type="synonym">Erwinia cypripedii</name>
    <dbReference type="NCBI Taxonomy" id="55209"/>
    <lineage>
        <taxon>Bacteria</taxon>
        <taxon>Pseudomonadati</taxon>
        <taxon>Pseudomonadota</taxon>
        <taxon>Gammaproteobacteria</taxon>
        <taxon>Enterobacterales</taxon>
        <taxon>Erwiniaceae</taxon>
        <taxon>Pantoea</taxon>
    </lineage>
</organism>
<dbReference type="AlphaFoldDB" id="A0A1X1EK52"/>
<name>A0A1X1EK52_PANCY</name>
<reference evidence="3 4" key="1">
    <citation type="journal article" date="2017" name="Antonie Van Leeuwenhoek">
        <title>Phylogenomic resolution of the bacterial genus Pantoea and its relationship with Erwinia and Tatumella.</title>
        <authorList>
            <person name="Palmer M."/>
            <person name="Steenkamp E.T."/>
            <person name="Coetzee M.P."/>
            <person name="Chan W.Y."/>
            <person name="van Zyl E."/>
            <person name="De Maayer P."/>
            <person name="Coutinho T.A."/>
            <person name="Blom J."/>
            <person name="Smits T.H."/>
            <person name="Duffy B."/>
            <person name="Venter S.N."/>
        </authorList>
    </citation>
    <scope>NUCLEOTIDE SEQUENCE [LARGE SCALE GENOMIC DNA]</scope>
    <source>
        <strain evidence="3 4">LMG 2657</strain>
    </source>
</reference>
<dbReference type="Pfam" id="PF04773">
    <property type="entry name" value="FecR"/>
    <property type="match status" value="1"/>
</dbReference>
<dbReference type="Proteomes" id="UP000193749">
    <property type="component" value="Unassembled WGS sequence"/>
</dbReference>
<dbReference type="InterPro" id="IPR032623">
    <property type="entry name" value="FecR_N"/>
</dbReference>
<dbReference type="STRING" id="55209.HA50_21355"/>
<comment type="caution">
    <text evidence="3">The sequence shown here is derived from an EMBL/GenBank/DDBJ whole genome shotgun (WGS) entry which is preliminary data.</text>
</comment>
<feature type="domain" description="FecR protein" evidence="1">
    <location>
        <begin position="110"/>
        <end position="201"/>
    </location>
</feature>
<dbReference type="InterPro" id="IPR006860">
    <property type="entry name" value="FecR"/>
</dbReference>
<keyword evidence="4" id="KW-1185">Reference proteome</keyword>